<organism evidence="1 2">
    <name type="scientific">Pisum sativum</name>
    <name type="common">Garden pea</name>
    <name type="synonym">Lathyrus oleraceus</name>
    <dbReference type="NCBI Taxonomy" id="3888"/>
    <lineage>
        <taxon>Eukaryota</taxon>
        <taxon>Viridiplantae</taxon>
        <taxon>Streptophyta</taxon>
        <taxon>Embryophyta</taxon>
        <taxon>Tracheophyta</taxon>
        <taxon>Spermatophyta</taxon>
        <taxon>Magnoliopsida</taxon>
        <taxon>eudicotyledons</taxon>
        <taxon>Gunneridae</taxon>
        <taxon>Pentapetalae</taxon>
        <taxon>rosids</taxon>
        <taxon>fabids</taxon>
        <taxon>Fabales</taxon>
        <taxon>Fabaceae</taxon>
        <taxon>Papilionoideae</taxon>
        <taxon>50 kb inversion clade</taxon>
        <taxon>NPAAA clade</taxon>
        <taxon>Hologalegina</taxon>
        <taxon>IRL clade</taxon>
        <taxon>Fabeae</taxon>
        <taxon>Lathyrus</taxon>
    </lineage>
</organism>
<dbReference type="EMBL" id="JAMSHJ010000005">
    <property type="protein sequence ID" value="KAI5406396.1"/>
    <property type="molecule type" value="Genomic_DNA"/>
</dbReference>
<dbReference type="Gramene" id="Psat05G0293000-T1">
    <property type="protein sequence ID" value="KAI5406396.1"/>
    <property type="gene ID" value="KIW84_052930"/>
</dbReference>
<comment type="caution">
    <text evidence="1">The sequence shown here is derived from an EMBL/GenBank/DDBJ whole genome shotgun (WGS) entry which is preliminary data.</text>
</comment>
<protein>
    <submittedName>
        <fullName evidence="1">Uncharacterized protein</fullName>
    </submittedName>
</protein>
<dbReference type="Proteomes" id="UP001058974">
    <property type="component" value="Chromosome 5"/>
</dbReference>
<gene>
    <name evidence="1" type="ORF">KIW84_052930</name>
</gene>
<accession>A0A9D4WTJ7</accession>
<dbReference type="AlphaFoldDB" id="A0A9D4WTJ7"/>
<name>A0A9D4WTJ7_PEA</name>
<proteinExistence type="predicted"/>
<reference evidence="1 2" key="1">
    <citation type="journal article" date="2022" name="Nat. Genet.">
        <title>Improved pea reference genome and pan-genome highlight genomic features and evolutionary characteristics.</title>
        <authorList>
            <person name="Yang T."/>
            <person name="Liu R."/>
            <person name="Luo Y."/>
            <person name="Hu S."/>
            <person name="Wang D."/>
            <person name="Wang C."/>
            <person name="Pandey M.K."/>
            <person name="Ge S."/>
            <person name="Xu Q."/>
            <person name="Li N."/>
            <person name="Li G."/>
            <person name="Huang Y."/>
            <person name="Saxena R.K."/>
            <person name="Ji Y."/>
            <person name="Li M."/>
            <person name="Yan X."/>
            <person name="He Y."/>
            <person name="Liu Y."/>
            <person name="Wang X."/>
            <person name="Xiang C."/>
            <person name="Varshney R.K."/>
            <person name="Ding H."/>
            <person name="Gao S."/>
            <person name="Zong X."/>
        </authorList>
    </citation>
    <scope>NUCLEOTIDE SEQUENCE [LARGE SCALE GENOMIC DNA]</scope>
    <source>
        <strain evidence="1 2">cv. Zhongwan 6</strain>
    </source>
</reference>
<evidence type="ECO:0000313" key="2">
    <source>
        <dbReference type="Proteomes" id="UP001058974"/>
    </source>
</evidence>
<sequence>MLEAVGSYDPYLKPPSFHELRVPLLQKELEYTKGYYLNSEYYYEKSEIENDPKLVRCLRKCIETLNESDEVEDKISVQLAQYKGVTAEWWKSYGAETPDLKLLAVKSVEFGLQCFRM</sequence>
<keyword evidence="2" id="KW-1185">Reference proteome</keyword>
<evidence type="ECO:0000313" key="1">
    <source>
        <dbReference type="EMBL" id="KAI5406396.1"/>
    </source>
</evidence>